<reference evidence="9 10" key="1">
    <citation type="submission" date="2015-04" db="EMBL/GenBank/DDBJ databases">
        <title>Whole genome shotgun sequence of Flavihumibacter petaseus NBRC 106054.</title>
        <authorList>
            <person name="Miyazawa S."/>
            <person name="Hosoyama A."/>
            <person name="Hashimoto M."/>
            <person name="Noguchi M."/>
            <person name="Tsuchikane K."/>
            <person name="Ohji S."/>
            <person name="Yamazoe A."/>
            <person name="Ichikawa N."/>
            <person name="Kimura A."/>
            <person name="Fujita N."/>
        </authorList>
    </citation>
    <scope>NUCLEOTIDE SEQUENCE [LARGE SCALE GENOMIC DNA]</scope>
    <source>
        <strain evidence="9 10">NBRC 106054</strain>
    </source>
</reference>
<evidence type="ECO:0000256" key="5">
    <source>
        <dbReference type="ARBA" id="ARBA00022801"/>
    </source>
</evidence>
<dbReference type="Pfam" id="PF04029">
    <property type="entry name" value="2-ph_phosp"/>
    <property type="match status" value="1"/>
</dbReference>
<dbReference type="EMBL" id="BBWV01000001">
    <property type="protein sequence ID" value="GAO42370.1"/>
    <property type="molecule type" value="Genomic_DNA"/>
</dbReference>
<sequence>MRPMTTKPELFTALSPSLLNLYDLKDSIVVIIDVLRATSTIATALYNGAASVVPVDSVPLCIELGEQLGGITAGERDGKVADGLEYGNSPFEYPREFIEGKTLVLTTTNGTKLLHMALNNGAPVIVTGSFPNLSAIADFLIREKRNVVLACAAWKDRVNIEDTLFAGAVINRVREHFRINCDSSNLAEAAYQEAQPDLYEFMKSRDASHYHRLTGYGLEKDIRYCLTADGANVLPLFQGDRLIAVPAVAAVSAVPGS</sequence>
<evidence type="ECO:0000256" key="6">
    <source>
        <dbReference type="ARBA" id="ARBA00022842"/>
    </source>
</evidence>
<dbReference type="PANTHER" id="PTHR37311:SF1">
    <property type="entry name" value="2-PHOSPHOSULFOLACTATE PHOSPHATASE-RELATED"/>
    <property type="match status" value="1"/>
</dbReference>
<dbReference type="EC" id="3.1.3.71" evidence="3 8"/>
<dbReference type="GO" id="GO:0000287">
    <property type="term" value="F:magnesium ion binding"/>
    <property type="evidence" value="ECO:0007669"/>
    <property type="project" value="UniProtKB-UniRule"/>
</dbReference>
<evidence type="ECO:0000256" key="1">
    <source>
        <dbReference type="ARBA" id="ARBA00001946"/>
    </source>
</evidence>
<dbReference type="SUPFAM" id="SSF142823">
    <property type="entry name" value="ComB-like"/>
    <property type="match status" value="1"/>
</dbReference>
<evidence type="ECO:0000256" key="7">
    <source>
        <dbReference type="ARBA" id="ARBA00033711"/>
    </source>
</evidence>
<dbReference type="Gene3D" id="3.90.1560.10">
    <property type="entry name" value="ComB-like"/>
    <property type="match status" value="1"/>
</dbReference>
<dbReference type="STRING" id="1220578.FPE01S_01_13850"/>
<protein>
    <recommendedName>
        <fullName evidence="4 8">Probable 2-phosphosulfolactate phosphatase</fullName>
        <ecNumber evidence="3 8">3.1.3.71</ecNumber>
    </recommendedName>
</protein>
<proteinExistence type="inferred from homology"/>
<dbReference type="PANTHER" id="PTHR37311">
    <property type="entry name" value="2-PHOSPHOSULFOLACTATE PHOSPHATASE-RELATED"/>
    <property type="match status" value="1"/>
</dbReference>
<dbReference type="Proteomes" id="UP000033121">
    <property type="component" value="Unassembled WGS sequence"/>
</dbReference>
<evidence type="ECO:0000313" key="9">
    <source>
        <dbReference type="EMBL" id="GAO42370.1"/>
    </source>
</evidence>
<gene>
    <name evidence="8 9" type="primary">comB</name>
    <name evidence="9" type="ORF">FPE01S_01_13850</name>
</gene>
<comment type="cofactor">
    <cofactor evidence="1 8">
        <name>Mg(2+)</name>
        <dbReference type="ChEBI" id="CHEBI:18420"/>
    </cofactor>
</comment>
<evidence type="ECO:0000256" key="4">
    <source>
        <dbReference type="ARBA" id="ARBA00021948"/>
    </source>
</evidence>
<dbReference type="InterPro" id="IPR005238">
    <property type="entry name" value="ComB-like"/>
</dbReference>
<evidence type="ECO:0000256" key="8">
    <source>
        <dbReference type="HAMAP-Rule" id="MF_00490"/>
    </source>
</evidence>
<accession>A0A0E9MZ52</accession>
<organism evidence="9 10">
    <name type="scientific">Flavihumibacter petaseus NBRC 106054</name>
    <dbReference type="NCBI Taxonomy" id="1220578"/>
    <lineage>
        <taxon>Bacteria</taxon>
        <taxon>Pseudomonadati</taxon>
        <taxon>Bacteroidota</taxon>
        <taxon>Chitinophagia</taxon>
        <taxon>Chitinophagales</taxon>
        <taxon>Chitinophagaceae</taxon>
        <taxon>Flavihumibacter</taxon>
    </lineage>
</organism>
<name>A0A0E9MZ52_9BACT</name>
<keyword evidence="10" id="KW-1185">Reference proteome</keyword>
<dbReference type="GO" id="GO:0050545">
    <property type="term" value="F:sulfopyruvate decarboxylase activity"/>
    <property type="evidence" value="ECO:0007669"/>
    <property type="project" value="TreeGrafter"/>
</dbReference>
<dbReference type="HAMAP" id="MF_00490">
    <property type="entry name" value="ComB"/>
    <property type="match status" value="1"/>
</dbReference>
<comment type="caution">
    <text evidence="9">The sequence shown here is derived from an EMBL/GenBank/DDBJ whole genome shotgun (WGS) entry which is preliminary data.</text>
</comment>
<evidence type="ECO:0000256" key="3">
    <source>
        <dbReference type="ARBA" id="ARBA00012953"/>
    </source>
</evidence>
<evidence type="ECO:0000313" key="10">
    <source>
        <dbReference type="Proteomes" id="UP000033121"/>
    </source>
</evidence>
<dbReference type="GO" id="GO:0050532">
    <property type="term" value="F:2-phosphosulfolactate phosphatase activity"/>
    <property type="evidence" value="ECO:0007669"/>
    <property type="project" value="UniProtKB-UniRule"/>
</dbReference>
<keyword evidence="6 8" id="KW-0460">Magnesium</keyword>
<keyword evidence="5 8" id="KW-0378">Hydrolase</keyword>
<comment type="similarity">
    <text evidence="2 8">Belongs to the ComB family.</text>
</comment>
<comment type="catalytic activity">
    <reaction evidence="7 8">
        <text>(2R)-O-phospho-3-sulfolactate + H2O = (2R)-3-sulfolactate + phosphate</text>
        <dbReference type="Rhea" id="RHEA:23416"/>
        <dbReference type="ChEBI" id="CHEBI:15377"/>
        <dbReference type="ChEBI" id="CHEBI:15597"/>
        <dbReference type="ChEBI" id="CHEBI:43474"/>
        <dbReference type="ChEBI" id="CHEBI:58738"/>
        <dbReference type="EC" id="3.1.3.71"/>
    </reaction>
</comment>
<evidence type="ECO:0000256" key="2">
    <source>
        <dbReference type="ARBA" id="ARBA00009997"/>
    </source>
</evidence>
<dbReference type="AlphaFoldDB" id="A0A0E9MZ52"/>
<dbReference type="InterPro" id="IPR036702">
    <property type="entry name" value="ComB-like_sf"/>
</dbReference>